<keyword evidence="1" id="KW-0732">Signal</keyword>
<name>A0ABU7J7B5_9GAMM</name>
<dbReference type="InterPro" id="IPR047111">
    <property type="entry name" value="YbaP-like"/>
</dbReference>
<evidence type="ECO:0000313" key="3">
    <source>
        <dbReference type="Proteomes" id="UP001336314"/>
    </source>
</evidence>
<dbReference type="InterPro" id="IPR002816">
    <property type="entry name" value="TraB/PrgY/GumN_fam"/>
</dbReference>
<dbReference type="Proteomes" id="UP001336314">
    <property type="component" value="Unassembled WGS sequence"/>
</dbReference>
<feature type="signal peptide" evidence="1">
    <location>
        <begin position="1"/>
        <end position="23"/>
    </location>
</feature>
<feature type="chain" id="PRO_5046866792" evidence="1">
    <location>
        <begin position="24"/>
        <end position="293"/>
    </location>
</feature>
<protein>
    <submittedName>
        <fullName evidence="2">TraB/GumN family protein</fullName>
    </submittedName>
</protein>
<accession>A0ABU7J7B5</accession>
<dbReference type="PANTHER" id="PTHR40590:SF1">
    <property type="entry name" value="CYTOPLASMIC PROTEIN"/>
    <property type="match status" value="1"/>
</dbReference>
<dbReference type="EMBL" id="JAUHLI010000011">
    <property type="protein sequence ID" value="MEE2002145.1"/>
    <property type="molecule type" value="Genomic_DNA"/>
</dbReference>
<proteinExistence type="predicted"/>
<comment type="caution">
    <text evidence="2">The sequence shown here is derived from an EMBL/GenBank/DDBJ whole genome shotgun (WGS) entry which is preliminary data.</text>
</comment>
<organism evidence="2 3">
    <name type="scientific">Alkalimonas cellulosilytica</name>
    <dbReference type="NCBI Taxonomy" id="3058395"/>
    <lineage>
        <taxon>Bacteria</taxon>
        <taxon>Pseudomonadati</taxon>
        <taxon>Pseudomonadota</taxon>
        <taxon>Gammaproteobacteria</taxon>
        <taxon>Alkalimonas</taxon>
    </lineage>
</organism>
<reference evidence="2 3" key="1">
    <citation type="submission" date="2023-07" db="EMBL/GenBank/DDBJ databases">
        <title>Alkalimonas sp., MEB108 novel, alkaliphilic bacterium isolated from Lonar Lake, India.</title>
        <authorList>
            <person name="Joshi A."/>
            <person name="Thite S."/>
        </authorList>
    </citation>
    <scope>NUCLEOTIDE SEQUENCE [LARGE SCALE GENOMIC DNA]</scope>
    <source>
        <strain evidence="2 3">MEB108</strain>
    </source>
</reference>
<sequence>MFTPTITRLLAVGLLFCSQALLAQSAVWQVSNDQHQLFIGGTVHLLPASEFPLPAEFDKAYQQAEKLVFEVDLAQMADPSIGPMVLSYAMYQDGRTLNSVLSPESYQRLRQSAADLGVDTQALAPFKPDFVLIQMLQLKLQQLGMAGEGVDMYYYTKGAQDGKSKGYLETLEQQFSLLFSISDGYEDDWVAQNLDQLDETEQFMQQTLAAWRSGDREALTELVSEMHDTEVGQRFYQRLLTERNQDWVEQIDAMLQTPQVEFVLVGALHLAGPDNVLDLLKARGYQVRQLSAQ</sequence>
<dbReference type="PANTHER" id="PTHR40590">
    <property type="entry name" value="CYTOPLASMIC PROTEIN-RELATED"/>
    <property type="match status" value="1"/>
</dbReference>
<keyword evidence="3" id="KW-1185">Reference proteome</keyword>
<dbReference type="RefSeq" id="WP_330129219.1">
    <property type="nucleotide sequence ID" value="NZ_JAUHLI010000011.1"/>
</dbReference>
<dbReference type="CDD" id="cd14789">
    <property type="entry name" value="Tiki"/>
    <property type="match status" value="1"/>
</dbReference>
<evidence type="ECO:0000313" key="2">
    <source>
        <dbReference type="EMBL" id="MEE2002145.1"/>
    </source>
</evidence>
<gene>
    <name evidence="2" type="ORF">QWY20_11845</name>
</gene>
<dbReference type="Pfam" id="PF01963">
    <property type="entry name" value="TraB_PrgY_gumN"/>
    <property type="match status" value="1"/>
</dbReference>
<evidence type="ECO:0000256" key="1">
    <source>
        <dbReference type="SAM" id="SignalP"/>
    </source>
</evidence>